<dbReference type="Proteomes" id="UP000245845">
    <property type="component" value="Unassembled WGS sequence"/>
</dbReference>
<evidence type="ECO:0000256" key="1">
    <source>
        <dbReference type="ARBA" id="ARBA00004071"/>
    </source>
</evidence>
<name>A0A2Y9BGY6_9FIRM</name>
<dbReference type="InterPro" id="IPR016286">
    <property type="entry name" value="FUC_metazoa-typ"/>
</dbReference>
<proteinExistence type="inferred from homology"/>
<dbReference type="Pfam" id="PF01120">
    <property type="entry name" value="Alpha_L_fucos"/>
    <property type="match status" value="1"/>
</dbReference>
<protein>
    <recommendedName>
        <fullName evidence="3">alpha-L-fucosidase</fullName>
        <ecNumber evidence="3">3.2.1.51</ecNumber>
    </recommendedName>
</protein>
<evidence type="ECO:0000256" key="3">
    <source>
        <dbReference type="ARBA" id="ARBA00012662"/>
    </source>
</evidence>
<comment type="function">
    <text evidence="1">Alpha-L-fucosidase is responsible for hydrolyzing the alpha-1,6-linked fucose joined to the reducing-end N-acetylglucosamine of the carbohydrate moieties of glycoproteins.</text>
</comment>
<evidence type="ECO:0000256" key="2">
    <source>
        <dbReference type="ARBA" id="ARBA00007951"/>
    </source>
</evidence>
<feature type="domain" description="Glycoside hydrolase family 29 N-terminal" evidence="7">
    <location>
        <begin position="2"/>
        <end position="353"/>
    </location>
</feature>
<gene>
    <name evidence="8" type="ORF">A8806_107104</name>
</gene>
<dbReference type="PANTHER" id="PTHR10030">
    <property type="entry name" value="ALPHA-L-FUCOSIDASE"/>
    <property type="match status" value="1"/>
</dbReference>
<dbReference type="PIRSF" id="PIRSF001092">
    <property type="entry name" value="Alpha-L-fucosidase"/>
    <property type="match status" value="1"/>
</dbReference>
<evidence type="ECO:0000256" key="5">
    <source>
        <dbReference type="ARBA" id="ARBA00022801"/>
    </source>
</evidence>
<sequence>MEEKQKKTSYEANWESLKQHEPSEWFKDSKFGIFVHWGVYSVPAWAPTNDCQIDQYTKLHGTHPYAEIYLYCMRFRNSPFWKHHVETYGSNFHYDDFIPMFQAENYHAEEWADLFREAGAKYSVMVTKHSDDFAMWPTEYSDRNAFKMGPHKDLVGEFAEAMRSRDLKLGLYFTWCFNVYYSHYPSFPYTDYIHAQAKELIDTYHPDLFWPDAEYAVPRQRVPAELWRSEEMISYFYNQAKDPAQVLVNDRWGKVDNERLLGDYMTPEYASMDGIPEFYWETTRGIGRSFGYNQMEGEEDYASVKELVHILVDNVSKNGNLLLNVGPKADGTIPDIQKNRLLGIGRWLKKNGEAIYGTRHWVHFGTTTKDEIPIRYTKKGDTVYAIALERPAGNLSIPYLYAKDNTVIRGVAANRELEWRQKGNELEIILPENLEESEAYAFSISPEPYCLITEENKPKILKVTDLQVMGLDKHW</sequence>
<dbReference type="GO" id="GO:0016139">
    <property type="term" value="P:glycoside catabolic process"/>
    <property type="evidence" value="ECO:0007669"/>
    <property type="project" value="TreeGrafter"/>
</dbReference>
<evidence type="ECO:0000259" key="7">
    <source>
        <dbReference type="Pfam" id="PF01120"/>
    </source>
</evidence>
<dbReference type="EMBL" id="QGDL01000007">
    <property type="protein sequence ID" value="PWJ28956.1"/>
    <property type="molecule type" value="Genomic_DNA"/>
</dbReference>
<keyword evidence="4" id="KW-0732">Signal</keyword>
<dbReference type="InterPro" id="IPR057739">
    <property type="entry name" value="Glyco_hydro_29_N"/>
</dbReference>
<dbReference type="SUPFAM" id="SSF51445">
    <property type="entry name" value="(Trans)glycosidases"/>
    <property type="match status" value="1"/>
</dbReference>
<keyword evidence="9" id="KW-1185">Reference proteome</keyword>
<dbReference type="EC" id="3.2.1.51" evidence="3"/>
<dbReference type="InterPro" id="IPR013780">
    <property type="entry name" value="Glyco_hydro_b"/>
</dbReference>
<dbReference type="PRINTS" id="PR00741">
    <property type="entry name" value="GLHYDRLASE29"/>
</dbReference>
<dbReference type="AlphaFoldDB" id="A0A2Y9BGY6"/>
<dbReference type="InterPro" id="IPR017853">
    <property type="entry name" value="GH"/>
</dbReference>
<dbReference type="GO" id="GO:0004560">
    <property type="term" value="F:alpha-L-fucosidase activity"/>
    <property type="evidence" value="ECO:0007669"/>
    <property type="project" value="InterPro"/>
</dbReference>
<dbReference type="GO" id="GO:0005764">
    <property type="term" value="C:lysosome"/>
    <property type="evidence" value="ECO:0007669"/>
    <property type="project" value="TreeGrafter"/>
</dbReference>
<evidence type="ECO:0000313" key="9">
    <source>
        <dbReference type="Proteomes" id="UP000245845"/>
    </source>
</evidence>
<evidence type="ECO:0000256" key="4">
    <source>
        <dbReference type="ARBA" id="ARBA00022729"/>
    </source>
</evidence>
<evidence type="ECO:0000256" key="6">
    <source>
        <dbReference type="ARBA" id="ARBA00023295"/>
    </source>
</evidence>
<comment type="caution">
    <text evidence="8">The sequence shown here is derived from an EMBL/GenBank/DDBJ whole genome shotgun (WGS) entry which is preliminary data.</text>
</comment>
<dbReference type="Gene3D" id="2.60.40.1180">
    <property type="entry name" value="Golgi alpha-mannosidase II"/>
    <property type="match status" value="1"/>
</dbReference>
<dbReference type="OrthoDB" id="107551at2"/>
<evidence type="ECO:0000313" key="8">
    <source>
        <dbReference type="EMBL" id="PWJ28956.1"/>
    </source>
</evidence>
<keyword evidence="5" id="KW-0378">Hydrolase</keyword>
<accession>A0A2Y9BGY6</accession>
<dbReference type="InterPro" id="IPR000933">
    <property type="entry name" value="Glyco_hydro_29"/>
</dbReference>
<dbReference type="PANTHER" id="PTHR10030:SF37">
    <property type="entry name" value="ALPHA-L-FUCOSIDASE-RELATED"/>
    <property type="match status" value="1"/>
</dbReference>
<reference evidence="8 9" key="1">
    <citation type="submission" date="2018-05" db="EMBL/GenBank/DDBJ databases">
        <title>The Hungate 1000. A catalogue of reference genomes from the rumen microbiome.</title>
        <authorList>
            <person name="Kelly W."/>
        </authorList>
    </citation>
    <scope>NUCLEOTIDE SEQUENCE [LARGE SCALE GENOMIC DNA]</scope>
    <source>
        <strain evidence="8 9">NLAE-zl-C242</strain>
    </source>
</reference>
<dbReference type="RefSeq" id="WP_109731496.1">
    <property type="nucleotide sequence ID" value="NZ_BAAACK010000011.1"/>
</dbReference>
<comment type="similarity">
    <text evidence="2">Belongs to the glycosyl hydrolase 29 family.</text>
</comment>
<organism evidence="8 9">
    <name type="scientific">Faecalicatena orotica</name>
    <dbReference type="NCBI Taxonomy" id="1544"/>
    <lineage>
        <taxon>Bacteria</taxon>
        <taxon>Bacillati</taxon>
        <taxon>Bacillota</taxon>
        <taxon>Clostridia</taxon>
        <taxon>Lachnospirales</taxon>
        <taxon>Lachnospiraceae</taxon>
        <taxon>Faecalicatena</taxon>
    </lineage>
</organism>
<dbReference type="SMART" id="SM00812">
    <property type="entry name" value="Alpha_L_fucos"/>
    <property type="match status" value="1"/>
</dbReference>
<keyword evidence="6" id="KW-0326">Glycosidase</keyword>
<dbReference type="Gene3D" id="3.20.20.80">
    <property type="entry name" value="Glycosidases"/>
    <property type="match status" value="1"/>
</dbReference>
<dbReference type="GO" id="GO:0006004">
    <property type="term" value="P:fucose metabolic process"/>
    <property type="evidence" value="ECO:0007669"/>
    <property type="project" value="InterPro"/>
</dbReference>